<evidence type="ECO:0000259" key="1">
    <source>
        <dbReference type="Pfam" id="PF09348"/>
    </source>
</evidence>
<dbReference type="Proteomes" id="UP001230188">
    <property type="component" value="Unassembled WGS sequence"/>
</dbReference>
<comment type="caution">
    <text evidence="2">The sequence shown here is derived from an EMBL/GenBank/DDBJ whole genome shotgun (WGS) entry which is preliminary data.</text>
</comment>
<organism evidence="2 3">
    <name type="scientific">Chrysophaeum taylorii</name>
    <dbReference type="NCBI Taxonomy" id="2483200"/>
    <lineage>
        <taxon>Eukaryota</taxon>
        <taxon>Sar</taxon>
        <taxon>Stramenopiles</taxon>
        <taxon>Ochrophyta</taxon>
        <taxon>Pelagophyceae</taxon>
        <taxon>Pelagomonadales</taxon>
        <taxon>Pelagomonadaceae</taxon>
        <taxon>Chrysophaeum</taxon>
    </lineage>
</organism>
<reference evidence="2" key="1">
    <citation type="submission" date="2023-01" db="EMBL/GenBank/DDBJ databases">
        <title>Metagenome sequencing of chrysophaentin producing Chrysophaeum taylorii.</title>
        <authorList>
            <person name="Davison J."/>
            <person name="Bewley C."/>
        </authorList>
    </citation>
    <scope>NUCLEOTIDE SEQUENCE</scope>
    <source>
        <strain evidence="2">NIES-1699</strain>
    </source>
</reference>
<sequence>MIRYVGVDFDKARQAAMEWGGGTHNFVASNGRGLATCARTPARLVWVVNPVVETYRVDGKPARPASKWDTLPHGERYAAVAYTTLDGHLLRGEERVAVVQESKDCVMAHIVSVSRGNGLIGRLVYPFIGPMQRRFFRAQLDAIADHCR</sequence>
<evidence type="ECO:0000313" key="2">
    <source>
        <dbReference type="EMBL" id="KAJ8600062.1"/>
    </source>
</evidence>
<dbReference type="EMBL" id="JAQMWT010000531">
    <property type="protein sequence ID" value="KAJ8600062.1"/>
    <property type="molecule type" value="Genomic_DNA"/>
</dbReference>
<gene>
    <name evidence="2" type="ORF">CTAYLR_001862</name>
</gene>
<dbReference type="InterPro" id="IPR018960">
    <property type="entry name" value="DUF1990"/>
</dbReference>
<dbReference type="PANTHER" id="PTHR34202:SF1">
    <property type="entry name" value="UPF0548 PROTEIN"/>
    <property type="match status" value="1"/>
</dbReference>
<dbReference type="AlphaFoldDB" id="A0AAD7U859"/>
<proteinExistence type="predicted"/>
<accession>A0AAD7U859</accession>
<dbReference type="Pfam" id="PF09348">
    <property type="entry name" value="DUF1990"/>
    <property type="match status" value="1"/>
</dbReference>
<evidence type="ECO:0000313" key="3">
    <source>
        <dbReference type="Proteomes" id="UP001230188"/>
    </source>
</evidence>
<dbReference type="PANTHER" id="PTHR34202">
    <property type="entry name" value="UPF0548 PROTEIN"/>
    <property type="match status" value="1"/>
</dbReference>
<keyword evidence="3" id="KW-1185">Reference proteome</keyword>
<name>A0AAD7U859_9STRA</name>
<protein>
    <recommendedName>
        <fullName evidence="1">DUF1990 domain-containing protein</fullName>
    </recommendedName>
</protein>
<feature type="domain" description="DUF1990" evidence="1">
    <location>
        <begin position="36"/>
        <end position="140"/>
    </location>
</feature>